<dbReference type="AlphaFoldDB" id="A0A0S4JF61"/>
<feature type="region of interest" description="Disordered" evidence="1">
    <location>
        <begin position="140"/>
        <end position="167"/>
    </location>
</feature>
<sequence>MTTLRSWKVAVLAAACQRRGGTSADRKKKLFIMCLLPAVASILLLLATIGPSSLPEVVSVSNKMRQYEQHQPSTEASDHNIIERDAEAAAQASFQRQEDPKWISMFQRRFVSMPDATLFINDVGLRRLITSASGIVVSSNASTSSTDARRRSSSSSSSSSPLYSTPSHCQNVSVASFLVASKTLEATAEVCFLDRLYSPPRYKKKVEASHLNSNNDTLEDSSSFLRFVLPFVKLRLSTTRGATNLRRSISDDADVQSWLESTVGPLEFSIVTDMKITSQAAQTGGVPVKSQPTLFFRTASGFSVHNQLSSQYLLFTPIAVGDENSTGESPQPSSSLSKSSWWASDPTLYQRLISGGALMELSFNIKMQRESFWAVNEAHHRVGGRTNMYVLDKGLSVTIPSELWSLWLHGNGGEYNSLPMPPVQLSGLREGVAHGAFVGWWTQSIIPHTSQQRRHHHLAGLKGYPLVFGRTTNNDDHDDDGAAAKLVSPSAAPSSRWMITGDSQSRSMYRALRNEMTRRQQQLPQVPQGINSSDGDGGGKLRVADSTFSTASVSYRWDNYLDNLTTTLSEAVRWPDDTTTTTTKKDLKPAPQLVVAAVGMGSHPASWGQYTFLQYQQAAQRVALELFTFACSPRRSDRRQRQQKRIVVWYGAPAWPKPKSVDKFRITNSRLGLFNYAALSALHALKIDKKENISAAQKTRGDDDRLCSSWHHLDFYAMTLPVLKWSKDGAHFDKSMVLEMVTRELLRAAGG</sequence>
<dbReference type="OrthoDB" id="2383640at2759"/>
<keyword evidence="2" id="KW-1133">Transmembrane helix</keyword>
<proteinExistence type="predicted"/>
<feature type="compositionally biased region" description="Low complexity" evidence="1">
    <location>
        <begin position="153"/>
        <end position="167"/>
    </location>
</feature>
<keyword evidence="4" id="KW-1185">Reference proteome</keyword>
<evidence type="ECO:0000256" key="2">
    <source>
        <dbReference type="SAM" id="Phobius"/>
    </source>
</evidence>
<evidence type="ECO:0000313" key="3">
    <source>
        <dbReference type="EMBL" id="CUG88918.1"/>
    </source>
</evidence>
<accession>A0A0S4JF61</accession>
<evidence type="ECO:0000313" key="4">
    <source>
        <dbReference type="Proteomes" id="UP000051952"/>
    </source>
</evidence>
<dbReference type="VEuPathDB" id="TriTrypDB:BSAL_18230"/>
<feature type="transmembrane region" description="Helical" evidence="2">
    <location>
        <begin position="30"/>
        <end position="49"/>
    </location>
</feature>
<protein>
    <submittedName>
        <fullName evidence="3">Membrane-associated protein, putative</fullName>
    </submittedName>
</protein>
<keyword evidence="2" id="KW-0812">Transmembrane</keyword>
<keyword evidence="2" id="KW-0472">Membrane</keyword>
<dbReference type="EMBL" id="CYKH01001684">
    <property type="protein sequence ID" value="CUG88918.1"/>
    <property type="molecule type" value="Genomic_DNA"/>
</dbReference>
<gene>
    <name evidence="3" type="ORF">BSAL_18230</name>
</gene>
<evidence type="ECO:0000256" key="1">
    <source>
        <dbReference type="SAM" id="MobiDB-lite"/>
    </source>
</evidence>
<name>A0A0S4JF61_BODSA</name>
<dbReference type="Proteomes" id="UP000051952">
    <property type="component" value="Unassembled WGS sequence"/>
</dbReference>
<organism evidence="3 4">
    <name type="scientific">Bodo saltans</name>
    <name type="common">Flagellated protozoan</name>
    <dbReference type="NCBI Taxonomy" id="75058"/>
    <lineage>
        <taxon>Eukaryota</taxon>
        <taxon>Discoba</taxon>
        <taxon>Euglenozoa</taxon>
        <taxon>Kinetoplastea</taxon>
        <taxon>Metakinetoplastina</taxon>
        <taxon>Eubodonida</taxon>
        <taxon>Bodonidae</taxon>
        <taxon>Bodo</taxon>
    </lineage>
</organism>
<reference evidence="4" key="1">
    <citation type="submission" date="2015-09" db="EMBL/GenBank/DDBJ databases">
        <authorList>
            <consortium name="Pathogen Informatics"/>
        </authorList>
    </citation>
    <scope>NUCLEOTIDE SEQUENCE [LARGE SCALE GENOMIC DNA]</scope>
    <source>
        <strain evidence="4">Lake Konstanz</strain>
    </source>
</reference>